<dbReference type="EMBL" id="BMNB01000057">
    <property type="protein sequence ID" value="GGM67363.1"/>
    <property type="molecule type" value="Genomic_DNA"/>
</dbReference>
<organism evidence="2 3">
    <name type="scientific">Micromonospora sonchi</name>
    <dbReference type="NCBI Taxonomy" id="1763543"/>
    <lineage>
        <taxon>Bacteria</taxon>
        <taxon>Bacillati</taxon>
        <taxon>Actinomycetota</taxon>
        <taxon>Actinomycetes</taxon>
        <taxon>Micromonosporales</taxon>
        <taxon>Micromonosporaceae</taxon>
        <taxon>Micromonospora</taxon>
    </lineage>
</organism>
<reference evidence="2" key="1">
    <citation type="journal article" date="2014" name="Int. J. Syst. Evol. Microbiol.">
        <title>Complete genome sequence of Corynebacterium casei LMG S-19264T (=DSM 44701T), isolated from a smear-ripened cheese.</title>
        <authorList>
            <consortium name="US DOE Joint Genome Institute (JGI-PGF)"/>
            <person name="Walter F."/>
            <person name="Albersmeier A."/>
            <person name="Kalinowski J."/>
            <person name="Ruckert C."/>
        </authorList>
    </citation>
    <scope>NUCLEOTIDE SEQUENCE</scope>
    <source>
        <strain evidence="2">CGMCC 4.7312</strain>
    </source>
</reference>
<reference evidence="2" key="2">
    <citation type="submission" date="2020-09" db="EMBL/GenBank/DDBJ databases">
        <authorList>
            <person name="Sun Q."/>
            <person name="Zhou Y."/>
        </authorList>
    </citation>
    <scope>NUCLEOTIDE SEQUENCE</scope>
    <source>
        <strain evidence="2">CGMCC 4.7312</strain>
    </source>
</reference>
<comment type="caution">
    <text evidence="2">The sequence shown here is derived from an EMBL/GenBank/DDBJ whole genome shotgun (WGS) entry which is preliminary data.</text>
</comment>
<evidence type="ECO:0000256" key="1">
    <source>
        <dbReference type="SAM" id="Phobius"/>
    </source>
</evidence>
<dbReference type="Proteomes" id="UP000608890">
    <property type="component" value="Unassembled WGS sequence"/>
</dbReference>
<accession>A0A917U9K3</accession>
<keyword evidence="1" id="KW-0472">Membrane</keyword>
<evidence type="ECO:0000313" key="2">
    <source>
        <dbReference type="EMBL" id="GGM67363.1"/>
    </source>
</evidence>
<protein>
    <submittedName>
        <fullName evidence="2">Uncharacterized protein</fullName>
    </submittedName>
</protein>
<feature type="transmembrane region" description="Helical" evidence="1">
    <location>
        <begin position="6"/>
        <end position="29"/>
    </location>
</feature>
<gene>
    <name evidence="2" type="ORF">GCM10011608_60770</name>
</gene>
<dbReference type="AlphaFoldDB" id="A0A917U9K3"/>
<keyword evidence="1" id="KW-1133">Transmembrane helix</keyword>
<name>A0A917U9K3_9ACTN</name>
<evidence type="ECO:0000313" key="3">
    <source>
        <dbReference type="Proteomes" id="UP000608890"/>
    </source>
</evidence>
<sequence>MNPWLQVGLSVVIGLMTAAGALIGVRLSVRGADRATGQRELAGRREEWWRRFTWAAELALDDAPAKRVTGLKLLAKLAQSELAERDECLLLDVFQGRVLDELLSDLPDSSKGGDRFDRAA</sequence>
<keyword evidence="3" id="KW-1185">Reference proteome</keyword>
<dbReference type="RefSeq" id="WP_229706603.1">
    <property type="nucleotide sequence ID" value="NZ_BMNB01000057.1"/>
</dbReference>
<keyword evidence="1" id="KW-0812">Transmembrane</keyword>
<proteinExistence type="predicted"/>